<dbReference type="OrthoDB" id="29061at2759"/>
<accession>A0A9W8G1I9</accession>
<evidence type="ECO:0000313" key="2">
    <source>
        <dbReference type="Proteomes" id="UP001151518"/>
    </source>
</evidence>
<reference evidence="1" key="1">
    <citation type="submission" date="2022-07" db="EMBL/GenBank/DDBJ databases">
        <title>Phylogenomic reconstructions and comparative analyses of Kickxellomycotina fungi.</title>
        <authorList>
            <person name="Reynolds N.K."/>
            <person name="Stajich J.E."/>
            <person name="Barry K."/>
            <person name="Grigoriev I.V."/>
            <person name="Crous P."/>
            <person name="Smith M.E."/>
        </authorList>
    </citation>
    <scope>NUCLEOTIDE SEQUENCE</scope>
    <source>
        <strain evidence="1">NRRL 3115</strain>
    </source>
</reference>
<dbReference type="AlphaFoldDB" id="A0A9W8G1I9"/>
<sequence length="409" mass="45560">MVWNNAAAKSADVYNALISTALDAANSRSNLNNLLSRLRDWHCPLSQFNADMLGTILGTLDIHSCTLVVAQILVDMLNLADRPEEFAFTFEHLAAETAGEYALVCGHLIAIVSEINRRMAETRQTPMTLEDIEQHKEKLGSNGNAGVRLTPLHIECLRQCLLVNQIEMHQRVADQVLQIKFDAIGNLHIQQITYKRFVLLYFLAHGTKGGLPAFFASWHARVVESNASSYTALVDSCVTRRIDLAVKLFRDMRAELISDNNLGLATRLINSLPMHCIWDQADIYSCVRLDARWLGVLLADALGRYIQEMDDSNVVLEECGGTAPFFMVVRFVDSKATVQFLHGNNNDMGVLTVSPDGSNGIGAMLLLLEHEWSSAIAAKASETNMLRQQLLELDRHLALTLEYVAHTRD</sequence>
<protein>
    <submittedName>
        <fullName evidence="1">Uncharacterized protein</fullName>
    </submittedName>
</protein>
<dbReference type="Proteomes" id="UP001151518">
    <property type="component" value="Unassembled WGS sequence"/>
</dbReference>
<name>A0A9W8G1I9_9FUNG</name>
<evidence type="ECO:0000313" key="1">
    <source>
        <dbReference type="EMBL" id="KAJ2669437.1"/>
    </source>
</evidence>
<comment type="caution">
    <text evidence="1">The sequence shown here is derived from an EMBL/GenBank/DDBJ whole genome shotgun (WGS) entry which is preliminary data.</text>
</comment>
<dbReference type="EMBL" id="JANBTW010000151">
    <property type="protein sequence ID" value="KAJ2669437.1"/>
    <property type="molecule type" value="Genomic_DNA"/>
</dbReference>
<gene>
    <name evidence="1" type="ORF">GGI25_006151</name>
</gene>
<organism evidence="1 2">
    <name type="scientific">Coemansia spiralis</name>
    <dbReference type="NCBI Taxonomy" id="417178"/>
    <lineage>
        <taxon>Eukaryota</taxon>
        <taxon>Fungi</taxon>
        <taxon>Fungi incertae sedis</taxon>
        <taxon>Zoopagomycota</taxon>
        <taxon>Kickxellomycotina</taxon>
        <taxon>Kickxellomycetes</taxon>
        <taxon>Kickxellales</taxon>
        <taxon>Kickxellaceae</taxon>
        <taxon>Coemansia</taxon>
    </lineage>
</organism>
<proteinExistence type="predicted"/>